<gene>
    <name evidence="1" type="primary">17</name>
    <name evidence="1" type="ORF">SEA_FUZZBUSTER_17</name>
</gene>
<dbReference type="Proteomes" id="UP000315280">
    <property type="component" value="Segment"/>
</dbReference>
<organism evidence="1 2">
    <name type="scientific">Microbacterium phage FuzzBuster</name>
    <dbReference type="NCBI Taxonomy" id="2590935"/>
    <lineage>
        <taxon>Viruses</taxon>
        <taxon>Duplodnaviria</taxon>
        <taxon>Heunggongvirae</taxon>
        <taxon>Uroviricota</taxon>
        <taxon>Caudoviricetes</taxon>
        <taxon>Hodgkinviridae</taxon>
        <taxon>Fuzzbustervirus</taxon>
        <taxon>Fuzzbustervirus fuzzbuster</taxon>
    </lineage>
</organism>
<name>A0A516KUZ5_9CAUD</name>
<dbReference type="EMBL" id="MN062720">
    <property type="protein sequence ID" value="QDP45501.1"/>
    <property type="molecule type" value="Genomic_DNA"/>
</dbReference>
<sequence>MRTITTRFDEVTRRRVVQGKCSVCGKRTTRTLAVTNTVNPFNKNADGTIKTRDEVAADVSRQLGEMVADFDHAKCKAA</sequence>
<protein>
    <submittedName>
        <fullName evidence="1">Uncharacterized protein</fullName>
    </submittedName>
</protein>
<evidence type="ECO:0000313" key="1">
    <source>
        <dbReference type="EMBL" id="QDP45501.1"/>
    </source>
</evidence>
<evidence type="ECO:0000313" key="2">
    <source>
        <dbReference type="Proteomes" id="UP000315280"/>
    </source>
</evidence>
<accession>A0A516KUZ5</accession>
<reference evidence="1 2" key="1">
    <citation type="submission" date="2019-06" db="EMBL/GenBank/DDBJ databases">
        <authorList>
            <person name="Austin C.R."/>
            <person name="Baumgardner C.A."/>
            <person name="Baysinger H.J."/>
            <person name="David A.M."/>
            <person name="Folse N.B."/>
            <person name="Gammon C.A."/>
            <person name="Garcia V.M."/>
            <person name="Gobble C.S."/>
            <person name="Herold B.N."/>
            <person name="Huamancondor M.S."/>
            <person name="Matheson G.R."/>
            <person name="Mondragon I."/>
            <person name="Nemes S.A."/>
            <person name="Neri L.M."/>
            <person name="Renaud V.D."/>
            <person name="Rigsbee E.A."/>
            <person name="Rockette B.M."/>
            <person name="Santiago M.R."/>
            <person name="Savage M.D."/>
            <person name="Simpson J.M."/>
            <person name="Slentz J.N."/>
            <person name="Spencer B.G."/>
            <person name="White D.J."/>
            <person name="Yarboro C.B."/>
            <person name="Anderson E.L."/>
            <person name="Wallen J.R."/>
            <person name="Gainey M.D."/>
            <person name="Garlena R.A."/>
            <person name="Russell D.A."/>
            <person name="Pope W.H."/>
            <person name="Jacobs-Sera D."/>
            <person name="Hatfull G.F."/>
        </authorList>
    </citation>
    <scope>NUCLEOTIDE SEQUENCE [LARGE SCALE GENOMIC DNA]</scope>
</reference>
<keyword evidence="2" id="KW-1185">Reference proteome</keyword>
<proteinExistence type="predicted"/>